<dbReference type="Pfam" id="PF14343">
    <property type="entry name" value="PrcB_C"/>
    <property type="match status" value="1"/>
</dbReference>
<protein>
    <recommendedName>
        <fullName evidence="1">PrcB C-terminal domain-containing protein</fullName>
    </recommendedName>
</protein>
<dbReference type="AlphaFoldDB" id="A0A1F6DIY2"/>
<dbReference type="Proteomes" id="UP000178532">
    <property type="component" value="Unassembled WGS sequence"/>
</dbReference>
<evidence type="ECO:0000313" key="2">
    <source>
        <dbReference type="EMBL" id="OGG61409.1"/>
    </source>
</evidence>
<proteinExistence type="predicted"/>
<accession>A0A1F6DIY2</accession>
<evidence type="ECO:0000259" key="1">
    <source>
        <dbReference type="Pfam" id="PF14343"/>
    </source>
</evidence>
<dbReference type="EMBL" id="MFLI01000020">
    <property type="protein sequence ID" value="OGG61409.1"/>
    <property type="molecule type" value="Genomic_DNA"/>
</dbReference>
<evidence type="ECO:0000313" key="3">
    <source>
        <dbReference type="Proteomes" id="UP000178532"/>
    </source>
</evidence>
<sequence>MRTVLVFVGLVLLAVVAGVFMTSSDRGGPAAVTVPFTALAEGSRSEVTSRVNYLIDTQEELARLWDLLQEAPPIPTVDFNTKVVAAVFAGEVPTAGYDIAVTEVEDADDRVVRIELVKPNESCVLAQSVTAPYQVIELPKTSLPFTHADTWTTKPCP</sequence>
<dbReference type="STRING" id="1798495.A3C19_01495"/>
<gene>
    <name evidence="2" type="ORF">A3C19_01495</name>
</gene>
<comment type="caution">
    <text evidence="2">The sequence shown here is derived from an EMBL/GenBank/DDBJ whole genome shotgun (WGS) entry which is preliminary data.</text>
</comment>
<reference evidence="2 3" key="1">
    <citation type="journal article" date="2016" name="Nat. Commun.">
        <title>Thousands of microbial genomes shed light on interconnected biogeochemical processes in an aquifer system.</title>
        <authorList>
            <person name="Anantharaman K."/>
            <person name="Brown C.T."/>
            <person name="Hug L.A."/>
            <person name="Sharon I."/>
            <person name="Castelle C.J."/>
            <person name="Probst A.J."/>
            <person name="Thomas B.C."/>
            <person name="Singh A."/>
            <person name="Wilkins M.J."/>
            <person name="Karaoz U."/>
            <person name="Brodie E.L."/>
            <person name="Williams K.H."/>
            <person name="Hubbard S.S."/>
            <person name="Banfield J.F."/>
        </authorList>
    </citation>
    <scope>NUCLEOTIDE SEQUENCE [LARGE SCALE GENOMIC DNA]</scope>
</reference>
<name>A0A1F6DIY2_9BACT</name>
<feature type="domain" description="PrcB C-terminal" evidence="1">
    <location>
        <begin position="84"/>
        <end position="139"/>
    </location>
</feature>
<dbReference type="InterPro" id="IPR025748">
    <property type="entry name" value="PrcB_C_dom"/>
</dbReference>
<organism evidence="2 3">
    <name type="scientific">Candidatus Kaiserbacteria bacterium RIFCSPHIGHO2_02_FULL_54_22</name>
    <dbReference type="NCBI Taxonomy" id="1798495"/>
    <lineage>
        <taxon>Bacteria</taxon>
        <taxon>Candidatus Kaiseribacteriota</taxon>
    </lineage>
</organism>